<protein>
    <submittedName>
        <fullName evidence="1">Uncharacterized protein</fullName>
    </submittedName>
</protein>
<keyword evidence="2" id="KW-1185">Reference proteome</keyword>
<proteinExistence type="predicted"/>
<dbReference type="RefSeq" id="WP_146585740.1">
    <property type="nucleotide sequence ID" value="NZ_SJPO01000003.1"/>
</dbReference>
<evidence type="ECO:0000313" key="2">
    <source>
        <dbReference type="Proteomes" id="UP000318478"/>
    </source>
</evidence>
<comment type="caution">
    <text evidence="1">The sequence shown here is derived from an EMBL/GenBank/DDBJ whole genome shotgun (WGS) entry which is preliminary data.</text>
</comment>
<dbReference type="AlphaFoldDB" id="A0A5C5YSG8"/>
<accession>A0A5C5YSG8</accession>
<dbReference type="Proteomes" id="UP000318478">
    <property type="component" value="Unassembled WGS sequence"/>
</dbReference>
<dbReference type="EMBL" id="SJPO01000003">
    <property type="protein sequence ID" value="TWT77858.1"/>
    <property type="molecule type" value="Genomic_DNA"/>
</dbReference>
<evidence type="ECO:0000313" key="1">
    <source>
        <dbReference type="EMBL" id="TWT77858.1"/>
    </source>
</evidence>
<gene>
    <name evidence="1" type="ORF">Pla123a_16560</name>
</gene>
<organism evidence="1 2">
    <name type="scientific">Posidoniimonas polymericola</name>
    <dbReference type="NCBI Taxonomy" id="2528002"/>
    <lineage>
        <taxon>Bacteria</taxon>
        <taxon>Pseudomonadati</taxon>
        <taxon>Planctomycetota</taxon>
        <taxon>Planctomycetia</taxon>
        <taxon>Pirellulales</taxon>
        <taxon>Lacipirellulaceae</taxon>
        <taxon>Posidoniimonas</taxon>
    </lineage>
</organism>
<sequence length="72" mass="8206">MTSRKLNLNPIAYALPLMLTSDSKTKLLQELERRITKGIRFGREYLEYAVSALLASGKQNETEVTTRTCTNR</sequence>
<name>A0A5C5YSG8_9BACT</name>
<reference evidence="1 2" key="1">
    <citation type="submission" date="2019-02" db="EMBL/GenBank/DDBJ databases">
        <title>Deep-cultivation of Planctomycetes and their phenomic and genomic characterization uncovers novel biology.</title>
        <authorList>
            <person name="Wiegand S."/>
            <person name="Jogler M."/>
            <person name="Boedeker C."/>
            <person name="Pinto D."/>
            <person name="Vollmers J."/>
            <person name="Rivas-Marin E."/>
            <person name="Kohn T."/>
            <person name="Peeters S.H."/>
            <person name="Heuer A."/>
            <person name="Rast P."/>
            <person name="Oberbeckmann S."/>
            <person name="Bunk B."/>
            <person name="Jeske O."/>
            <person name="Meyerdierks A."/>
            <person name="Storesund J.E."/>
            <person name="Kallscheuer N."/>
            <person name="Luecker S."/>
            <person name="Lage O.M."/>
            <person name="Pohl T."/>
            <person name="Merkel B.J."/>
            <person name="Hornburger P."/>
            <person name="Mueller R.-W."/>
            <person name="Bruemmer F."/>
            <person name="Labrenz M."/>
            <person name="Spormann A.M."/>
            <person name="Op Den Camp H."/>
            <person name="Overmann J."/>
            <person name="Amann R."/>
            <person name="Jetten M.S.M."/>
            <person name="Mascher T."/>
            <person name="Medema M.H."/>
            <person name="Devos D.P."/>
            <person name="Kaster A.-K."/>
            <person name="Ovreas L."/>
            <person name="Rohde M."/>
            <person name="Galperin M.Y."/>
            <person name="Jogler C."/>
        </authorList>
    </citation>
    <scope>NUCLEOTIDE SEQUENCE [LARGE SCALE GENOMIC DNA]</scope>
    <source>
        <strain evidence="1 2">Pla123a</strain>
    </source>
</reference>